<sequence length="155" mass="17220">MSEGKKVSGNSNSLDFESSTPSSVEVTKKNLGPLEDVSAQDAVAYLISQDLENMGLGTPLDSAELNILDKLDQDNVEPNSIDGSNQKRHINEVEKGLRLKDDRETESEEADPDSTEIGSRVQQKKKKEQSTLRWKVRRSLENLGRLEVQVASEFC</sequence>
<proteinExistence type="predicted"/>
<feature type="compositionally biased region" description="Acidic residues" evidence="1">
    <location>
        <begin position="104"/>
        <end position="114"/>
    </location>
</feature>
<accession>A0ABR2TW61</accession>
<protein>
    <submittedName>
        <fullName evidence="2">Uncharacterized protein</fullName>
    </submittedName>
</protein>
<organism evidence="2 3">
    <name type="scientific">Hibiscus sabdariffa</name>
    <name type="common">roselle</name>
    <dbReference type="NCBI Taxonomy" id="183260"/>
    <lineage>
        <taxon>Eukaryota</taxon>
        <taxon>Viridiplantae</taxon>
        <taxon>Streptophyta</taxon>
        <taxon>Embryophyta</taxon>
        <taxon>Tracheophyta</taxon>
        <taxon>Spermatophyta</taxon>
        <taxon>Magnoliopsida</taxon>
        <taxon>eudicotyledons</taxon>
        <taxon>Gunneridae</taxon>
        <taxon>Pentapetalae</taxon>
        <taxon>rosids</taxon>
        <taxon>malvids</taxon>
        <taxon>Malvales</taxon>
        <taxon>Malvaceae</taxon>
        <taxon>Malvoideae</taxon>
        <taxon>Hibiscus</taxon>
    </lineage>
</organism>
<evidence type="ECO:0000313" key="2">
    <source>
        <dbReference type="EMBL" id="KAK9041656.1"/>
    </source>
</evidence>
<feature type="compositionally biased region" description="Polar residues" evidence="1">
    <location>
        <begin position="8"/>
        <end position="25"/>
    </location>
</feature>
<evidence type="ECO:0000256" key="1">
    <source>
        <dbReference type="SAM" id="MobiDB-lite"/>
    </source>
</evidence>
<gene>
    <name evidence="2" type="ORF">V6N11_016746</name>
</gene>
<name>A0ABR2TW61_9ROSI</name>
<reference evidence="2 3" key="1">
    <citation type="journal article" date="2024" name="G3 (Bethesda)">
        <title>Genome assembly of Hibiscus sabdariffa L. provides insights into metabolisms of medicinal natural products.</title>
        <authorList>
            <person name="Kim T."/>
        </authorList>
    </citation>
    <scope>NUCLEOTIDE SEQUENCE [LARGE SCALE GENOMIC DNA]</scope>
    <source>
        <strain evidence="2">TK-2024</strain>
        <tissue evidence="2">Old leaves</tissue>
    </source>
</reference>
<dbReference type="EMBL" id="JBBPBN010000004">
    <property type="protein sequence ID" value="KAK9041656.1"/>
    <property type="molecule type" value="Genomic_DNA"/>
</dbReference>
<evidence type="ECO:0000313" key="3">
    <source>
        <dbReference type="Proteomes" id="UP001396334"/>
    </source>
</evidence>
<feature type="compositionally biased region" description="Basic and acidic residues" evidence="1">
    <location>
        <begin position="89"/>
        <end position="103"/>
    </location>
</feature>
<feature type="region of interest" description="Disordered" evidence="1">
    <location>
        <begin position="1"/>
        <end position="35"/>
    </location>
</feature>
<feature type="region of interest" description="Disordered" evidence="1">
    <location>
        <begin position="74"/>
        <end position="129"/>
    </location>
</feature>
<keyword evidence="3" id="KW-1185">Reference proteome</keyword>
<comment type="caution">
    <text evidence="2">The sequence shown here is derived from an EMBL/GenBank/DDBJ whole genome shotgun (WGS) entry which is preliminary data.</text>
</comment>
<dbReference type="Proteomes" id="UP001396334">
    <property type="component" value="Unassembled WGS sequence"/>
</dbReference>